<dbReference type="InterPro" id="IPR001789">
    <property type="entry name" value="Sig_transdc_resp-reg_receiver"/>
</dbReference>
<feature type="domain" description="PAS" evidence="12">
    <location>
        <begin position="135"/>
        <end position="204"/>
    </location>
</feature>
<proteinExistence type="predicted"/>
<comment type="catalytic activity">
    <reaction evidence="1">
        <text>ATP + protein L-histidine = ADP + protein N-phospho-L-histidine.</text>
        <dbReference type="EC" id="2.7.13.3"/>
    </reaction>
</comment>
<dbReference type="PROSITE" id="PS50112">
    <property type="entry name" value="PAS"/>
    <property type="match status" value="1"/>
</dbReference>
<dbReference type="InterPro" id="IPR003594">
    <property type="entry name" value="HATPase_dom"/>
</dbReference>
<dbReference type="InterPro" id="IPR011006">
    <property type="entry name" value="CheY-like_superfamily"/>
</dbReference>
<keyword evidence="4" id="KW-0808">Transferase</keyword>
<feature type="domain" description="Histidine kinase" evidence="10">
    <location>
        <begin position="264"/>
        <end position="456"/>
    </location>
</feature>
<dbReference type="EC" id="2.7.13.3" evidence="2"/>
<dbReference type="Pfam" id="PF07568">
    <property type="entry name" value="HisKA_2"/>
    <property type="match status" value="1"/>
</dbReference>
<evidence type="ECO:0000256" key="7">
    <source>
        <dbReference type="ARBA" id="ARBA00022840"/>
    </source>
</evidence>
<keyword evidence="14" id="KW-1185">Reference proteome</keyword>
<dbReference type="GO" id="GO:0000160">
    <property type="term" value="P:phosphorelay signal transduction system"/>
    <property type="evidence" value="ECO:0007669"/>
    <property type="project" value="InterPro"/>
</dbReference>
<feature type="coiled-coil region" evidence="9">
    <location>
        <begin position="118"/>
        <end position="145"/>
    </location>
</feature>
<dbReference type="PANTHER" id="PTHR41523">
    <property type="entry name" value="TWO-COMPONENT SYSTEM SENSOR PROTEIN"/>
    <property type="match status" value="1"/>
</dbReference>
<dbReference type="RefSeq" id="WP_271435854.1">
    <property type="nucleotide sequence ID" value="NZ_CP073355.1"/>
</dbReference>
<dbReference type="InterPro" id="IPR011495">
    <property type="entry name" value="Sig_transdc_His_kin_sub2_dim/P"/>
</dbReference>
<dbReference type="InterPro" id="IPR036890">
    <property type="entry name" value="HATPase_C_sf"/>
</dbReference>
<evidence type="ECO:0000259" key="11">
    <source>
        <dbReference type="PROSITE" id="PS50110"/>
    </source>
</evidence>
<dbReference type="Pfam" id="PF00072">
    <property type="entry name" value="Response_reg"/>
    <property type="match status" value="1"/>
</dbReference>
<dbReference type="SMART" id="SM00091">
    <property type="entry name" value="PAS"/>
    <property type="match status" value="1"/>
</dbReference>
<dbReference type="SMART" id="SM00448">
    <property type="entry name" value="REC"/>
    <property type="match status" value="1"/>
</dbReference>
<dbReference type="Gene3D" id="3.30.565.10">
    <property type="entry name" value="Histidine kinase-like ATPase, C-terminal domain"/>
    <property type="match status" value="1"/>
</dbReference>
<reference evidence="13" key="2">
    <citation type="submission" date="2022-06" db="EMBL/GenBank/DDBJ databases">
        <title>Thermospira aquatica gen. nov., sp. nov.</title>
        <authorList>
            <person name="Ben Ali Gam Z."/>
            <person name="Labat M."/>
        </authorList>
    </citation>
    <scope>NUCLEOTIDE SEQUENCE</scope>
    <source>
        <strain evidence="13">F1F22</strain>
    </source>
</reference>
<dbReference type="InterPro" id="IPR000014">
    <property type="entry name" value="PAS"/>
</dbReference>
<dbReference type="InterPro" id="IPR035965">
    <property type="entry name" value="PAS-like_dom_sf"/>
</dbReference>
<dbReference type="AlphaFoldDB" id="A0AAX3BEJ1"/>
<name>A0AAX3BEJ1_9SPIR</name>
<dbReference type="GO" id="GO:0004673">
    <property type="term" value="F:protein histidine kinase activity"/>
    <property type="evidence" value="ECO:0007669"/>
    <property type="project" value="UniProtKB-EC"/>
</dbReference>
<evidence type="ECO:0000256" key="8">
    <source>
        <dbReference type="PROSITE-ProRule" id="PRU00169"/>
    </source>
</evidence>
<evidence type="ECO:0000313" key="13">
    <source>
        <dbReference type="EMBL" id="URA10727.1"/>
    </source>
</evidence>
<gene>
    <name evidence="13" type="ORF">KDW03_02685</name>
</gene>
<keyword evidence="9" id="KW-0175">Coiled coil</keyword>
<dbReference type="GO" id="GO:0005524">
    <property type="term" value="F:ATP binding"/>
    <property type="evidence" value="ECO:0007669"/>
    <property type="project" value="UniProtKB-KW"/>
</dbReference>
<organism evidence="13 14">
    <name type="scientific">Thermospira aquatica</name>
    <dbReference type="NCBI Taxonomy" id="2828656"/>
    <lineage>
        <taxon>Bacteria</taxon>
        <taxon>Pseudomonadati</taxon>
        <taxon>Spirochaetota</taxon>
        <taxon>Spirochaetia</taxon>
        <taxon>Brevinematales</taxon>
        <taxon>Thermospiraceae</taxon>
        <taxon>Thermospira</taxon>
    </lineage>
</organism>
<evidence type="ECO:0000313" key="14">
    <source>
        <dbReference type="Proteomes" id="UP001056539"/>
    </source>
</evidence>
<feature type="modified residue" description="4-aspartylphosphate" evidence="8">
    <location>
        <position position="51"/>
    </location>
</feature>
<evidence type="ECO:0000259" key="10">
    <source>
        <dbReference type="PROSITE" id="PS50109"/>
    </source>
</evidence>
<feature type="domain" description="Response regulatory" evidence="11">
    <location>
        <begin position="1"/>
        <end position="116"/>
    </location>
</feature>
<dbReference type="PROSITE" id="PS50109">
    <property type="entry name" value="HIS_KIN"/>
    <property type="match status" value="1"/>
</dbReference>
<dbReference type="SUPFAM" id="SSF55785">
    <property type="entry name" value="PYP-like sensor domain (PAS domain)"/>
    <property type="match status" value="1"/>
</dbReference>
<keyword evidence="3 8" id="KW-0597">Phosphoprotein</keyword>
<evidence type="ECO:0000256" key="1">
    <source>
        <dbReference type="ARBA" id="ARBA00000085"/>
    </source>
</evidence>
<dbReference type="Proteomes" id="UP001056539">
    <property type="component" value="Chromosome"/>
</dbReference>
<evidence type="ECO:0000256" key="2">
    <source>
        <dbReference type="ARBA" id="ARBA00012438"/>
    </source>
</evidence>
<evidence type="ECO:0000256" key="3">
    <source>
        <dbReference type="ARBA" id="ARBA00022553"/>
    </source>
</evidence>
<dbReference type="SMART" id="SM00387">
    <property type="entry name" value="HATPase_c"/>
    <property type="match status" value="1"/>
</dbReference>
<dbReference type="KEGG" id="taqu:KDW03_02685"/>
<dbReference type="NCBIfam" id="TIGR00229">
    <property type="entry name" value="sensory_box"/>
    <property type="match status" value="1"/>
</dbReference>
<dbReference type="InterPro" id="IPR005467">
    <property type="entry name" value="His_kinase_dom"/>
</dbReference>
<evidence type="ECO:0000259" key="12">
    <source>
        <dbReference type="PROSITE" id="PS50112"/>
    </source>
</evidence>
<dbReference type="PANTHER" id="PTHR41523:SF8">
    <property type="entry name" value="ETHYLENE RESPONSE SENSOR PROTEIN"/>
    <property type="match status" value="1"/>
</dbReference>
<accession>A0AAX3BEJ1</accession>
<dbReference type="Pfam" id="PF02518">
    <property type="entry name" value="HATPase_c"/>
    <property type="match status" value="1"/>
</dbReference>
<dbReference type="SUPFAM" id="SSF55874">
    <property type="entry name" value="ATPase domain of HSP90 chaperone/DNA topoisomerase II/histidine kinase"/>
    <property type="match status" value="1"/>
</dbReference>
<sequence length="456" mass="51313">MNASLLLVEDEVVIAMSEKKEGYTVTHVTTGEDAIRLVAKENQDFDIILMDVDLGRGIDGIQAAQQILQVRDIPIIFLSSHGEPEVVEKAEKITSYGYILKSSSPVVLDVSINMALRLFQEKMEHRRAEEKLKESEERFRSLAEASMGGIGIHGRGVILECNEALCRMTGYSKEELIGMNGLLLIAEESREDVMQKILSGYEKPYEAVGLRRDGTKYPLLIQGRNVYYKGKLVRSTEFRDLSDIKQAEEALKKKIAEEEVLLREAFHRIKNHITNVVSLLSLQANATENPEAKQFLQESIGRVESIRVLYENLLTKGSYQTVSLKAYIEEVIRLVCDIFDEKRRIRLSLDIADVTIAAKKAVFLGIVMNELLTNAYKYAFRGRDSGEIAVSIHEHDGKVSMVVRDNGVGMEERMDASSQGLGIMLVTMLVTEQLGGKYERKEDNGTVWEIEFVLEG</sequence>
<reference evidence="13" key="1">
    <citation type="submission" date="2021-04" db="EMBL/GenBank/DDBJ databases">
        <authorList>
            <person name="Postec A."/>
        </authorList>
    </citation>
    <scope>NUCLEOTIDE SEQUENCE</scope>
    <source>
        <strain evidence="13">F1F22</strain>
    </source>
</reference>
<dbReference type="SUPFAM" id="SSF52172">
    <property type="entry name" value="CheY-like"/>
    <property type="match status" value="1"/>
</dbReference>
<keyword evidence="7" id="KW-0067">ATP-binding</keyword>
<evidence type="ECO:0000256" key="4">
    <source>
        <dbReference type="ARBA" id="ARBA00022679"/>
    </source>
</evidence>
<keyword evidence="6" id="KW-0418">Kinase</keyword>
<dbReference type="Gene3D" id="3.40.50.2300">
    <property type="match status" value="1"/>
</dbReference>
<dbReference type="PROSITE" id="PS50110">
    <property type="entry name" value="RESPONSE_REGULATORY"/>
    <property type="match status" value="1"/>
</dbReference>
<dbReference type="Gene3D" id="3.30.450.20">
    <property type="entry name" value="PAS domain"/>
    <property type="match status" value="1"/>
</dbReference>
<evidence type="ECO:0000256" key="5">
    <source>
        <dbReference type="ARBA" id="ARBA00022741"/>
    </source>
</evidence>
<keyword evidence="5" id="KW-0547">Nucleotide-binding</keyword>
<protein>
    <recommendedName>
        <fullName evidence="2">histidine kinase</fullName>
        <ecNumber evidence="2">2.7.13.3</ecNumber>
    </recommendedName>
</protein>
<evidence type="ECO:0000256" key="9">
    <source>
        <dbReference type="SAM" id="Coils"/>
    </source>
</evidence>
<dbReference type="EMBL" id="CP073355">
    <property type="protein sequence ID" value="URA10727.1"/>
    <property type="molecule type" value="Genomic_DNA"/>
</dbReference>
<dbReference type="Pfam" id="PF13426">
    <property type="entry name" value="PAS_9"/>
    <property type="match status" value="1"/>
</dbReference>
<evidence type="ECO:0000256" key="6">
    <source>
        <dbReference type="ARBA" id="ARBA00022777"/>
    </source>
</evidence>
<dbReference type="CDD" id="cd00130">
    <property type="entry name" value="PAS"/>
    <property type="match status" value="1"/>
</dbReference>